<organism evidence="2 3">
    <name type="scientific">Myodes glareolus</name>
    <name type="common">Bank vole</name>
    <name type="synonym">Clethrionomys glareolus</name>
    <dbReference type="NCBI Taxonomy" id="447135"/>
    <lineage>
        <taxon>Eukaryota</taxon>
        <taxon>Metazoa</taxon>
        <taxon>Chordata</taxon>
        <taxon>Craniata</taxon>
        <taxon>Vertebrata</taxon>
        <taxon>Euteleostomi</taxon>
        <taxon>Mammalia</taxon>
        <taxon>Eutheria</taxon>
        <taxon>Euarchontoglires</taxon>
        <taxon>Glires</taxon>
        <taxon>Rodentia</taxon>
        <taxon>Myomorpha</taxon>
        <taxon>Muroidea</taxon>
        <taxon>Cricetidae</taxon>
        <taxon>Arvicolinae</taxon>
        <taxon>Myodes</taxon>
    </lineage>
</organism>
<dbReference type="PANTHER" id="PTHR46940:SF1">
    <property type="entry name" value="NKAP DOMAIN CONTAINING 1"/>
    <property type="match status" value="1"/>
</dbReference>
<proteinExistence type="predicted"/>
<dbReference type="PANTHER" id="PTHR46940">
    <property type="entry name" value="NKAP DOMAIN-CONTAINING 1"/>
    <property type="match status" value="1"/>
</dbReference>
<feature type="compositionally biased region" description="Low complexity" evidence="1">
    <location>
        <begin position="27"/>
        <end position="37"/>
    </location>
</feature>
<accession>A0AAW0IA20</accession>
<evidence type="ECO:0000313" key="2">
    <source>
        <dbReference type="EMBL" id="KAK7811232.1"/>
    </source>
</evidence>
<feature type="compositionally biased region" description="Basic residues" evidence="1">
    <location>
        <begin position="46"/>
        <end position="55"/>
    </location>
</feature>
<feature type="region of interest" description="Disordered" evidence="1">
    <location>
        <begin position="20"/>
        <end position="74"/>
    </location>
</feature>
<evidence type="ECO:0000313" key="3">
    <source>
        <dbReference type="Proteomes" id="UP001488838"/>
    </source>
</evidence>
<dbReference type="InterPro" id="IPR043407">
    <property type="entry name" value="Nkap_D1"/>
</dbReference>
<keyword evidence="3" id="KW-1185">Reference proteome</keyword>
<reference evidence="2 3" key="1">
    <citation type="journal article" date="2023" name="bioRxiv">
        <title>Conserved and derived expression patterns and positive selection on dental genes reveal complex evolutionary context of ever-growing rodent molars.</title>
        <authorList>
            <person name="Calamari Z.T."/>
            <person name="Song A."/>
            <person name="Cohen E."/>
            <person name="Akter M."/>
            <person name="Roy R.D."/>
            <person name="Hallikas O."/>
            <person name="Christensen M.M."/>
            <person name="Li P."/>
            <person name="Marangoni P."/>
            <person name="Jernvall J."/>
            <person name="Klein O.D."/>
        </authorList>
    </citation>
    <scope>NUCLEOTIDE SEQUENCE [LARGE SCALE GENOMIC DNA]</scope>
    <source>
        <strain evidence="2">V071</strain>
    </source>
</reference>
<name>A0AAW0IA20_MYOGA</name>
<sequence length="121" mass="13661">MGKATSMDSHGEFREVLITSVGERATSQSDDSAASSSEEIEERDTKKTKRKKKEKSVHVPVVSPEVQERTSKRRNWKVATDARTPYLSGEWMRDGIEAIRAVSVELANSQQVHRAAMWTDR</sequence>
<comment type="caution">
    <text evidence="2">The sequence shown here is derived from an EMBL/GenBank/DDBJ whole genome shotgun (WGS) entry which is preliminary data.</text>
</comment>
<dbReference type="EMBL" id="JBBHLL010000178">
    <property type="protein sequence ID" value="KAK7811232.1"/>
    <property type="molecule type" value="Genomic_DNA"/>
</dbReference>
<gene>
    <name evidence="2" type="ORF">U0070_026572</name>
</gene>
<protein>
    <submittedName>
        <fullName evidence="2">Uncharacterized protein</fullName>
    </submittedName>
</protein>
<evidence type="ECO:0000256" key="1">
    <source>
        <dbReference type="SAM" id="MobiDB-lite"/>
    </source>
</evidence>
<dbReference type="AlphaFoldDB" id="A0AAW0IA20"/>
<dbReference type="Proteomes" id="UP001488838">
    <property type="component" value="Unassembled WGS sequence"/>
</dbReference>